<keyword evidence="2" id="KW-1185">Reference proteome</keyword>
<evidence type="ECO:0000313" key="1">
    <source>
        <dbReference type="EMBL" id="KAJ1680339.1"/>
    </source>
</evidence>
<proteinExistence type="predicted"/>
<organism evidence="1 2">
    <name type="scientific">Spiromyces aspiralis</name>
    <dbReference type="NCBI Taxonomy" id="68401"/>
    <lineage>
        <taxon>Eukaryota</taxon>
        <taxon>Fungi</taxon>
        <taxon>Fungi incertae sedis</taxon>
        <taxon>Zoopagomycota</taxon>
        <taxon>Kickxellomycotina</taxon>
        <taxon>Kickxellomycetes</taxon>
        <taxon>Kickxellales</taxon>
        <taxon>Kickxellaceae</taxon>
        <taxon>Spiromyces</taxon>
    </lineage>
</organism>
<dbReference type="EMBL" id="JAMZIH010000006">
    <property type="protein sequence ID" value="KAJ1680339.1"/>
    <property type="molecule type" value="Genomic_DNA"/>
</dbReference>
<reference evidence="1" key="1">
    <citation type="submission" date="2022-06" db="EMBL/GenBank/DDBJ databases">
        <title>Phylogenomic reconstructions and comparative analyses of Kickxellomycotina fungi.</title>
        <authorList>
            <person name="Reynolds N.K."/>
            <person name="Stajich J.E."/>
            <person name="Barry K."/>
            <person name="Grigoriev I.V."/>
            <person name="Crous P."/>
            <person name="Smith M.E."/>
        </authorList>
    </citation>
    <scope>NUCLEOTIDE SEQUENCE</scope>
    <source>
        <strain evidence="1">RSA 2271</strain>
    </source>
</reference>
<dbReference type="Proteomes" id="UP001145114">
    <property type="component" value="Unassembled WGS sequence"/>
</dbReference>
<protein>
    <submittedName>
        <fullName evidence="1">Uncharacterized protein</fullName>
    </submittedName>
</protein>
<evidence type="ECO:0000313" key="2">
    <source>
        <dbReference type="Proteomes" id="UP001145114"/>
    </source>
</evidence>
<name>A0ACC1HUU2_9FUNG</name>
<sequence>MSTSATTSAAATGRHHRIVIVGGDTLIGYCCAMECLKHKEHHSHVRVGYMNEHSPFLKDLKSKGAEMMHFKLDDMSSMQRMYKDMMCGIICPLVFCEHYDKAKCAVEAALKADSLKHMVMMSMMHADKMRDFDRLRPMCEMEQMFEHGMDKWDEAYIMRLSMPLESFYNMRRMIQQDREMPWPTRDQKVAPVSYFDVAKAARCLFVKEHDVQATADDSDTEESTAKSLARTVRERIKAIALAGRDQQQQQQRRHKFCMTGPESCNGEEIAEMCSRALGTRIQLKAMSPDDFAKCLKKMGELPDEHIKTLKQIAEVIHKGMWKDKCDDLEKILDRKPMTVEKYFQRNSDSFKPHQ</sequence>
<comment type="caution">
    <text evidence="1">The sequence shown here is derived from an EMBL/GenBank/DDBJ whole genome shotgun (WGS) entry which is preliminary data.</text>
</comment>
<gene>
    <name evidence="1" type="ORF">EV182_000209</name>
</gene>
<accession>A0ACC1HUU2</accession>